<keyword evidence="2" id="KW-0233">DNA recombination</keyword>
<dbReference type="SUPFAM" id="SSF56349">
    <property type="entry name" value="DNA breaking-rejoining enzymes"/>
    <property type="match status" value="1"/>
</dbReference>
<evidence type="ECO:0000313" key="5">
    <source>
        <dbReference type="EMBL" id="EQD50814.1"/>
    </source>
</evidence>
<evidence type="ECO:0000259" key="4">
    <source>
        <dbReference type="PROSITE" id="PS51898"/>
    </source>
</evidence>
<proteinExistence type="predicted"/>
<accession>T1BCQ7</accession>
<evidence type="ECO:0000256" key="1">
    <source>
        <dbReference type="ARBA" id="ARBA00023125"/>
    </source>
</evidence>
<dbReference type="InterPro" id="IPR011010">
    <property type="entry name" value="DNA_brk_join_enz"/>
</dbReference>
<evidence type="ECO:0000256" key="2">
    <source>
        <dbReference type="ARBA" id="ARBA00023172"/>
    </source>
</evidence>
<organism evidence="5">
    <name type="scientific">mine drainage metagenome</name>
    <dbReference type="NCBI Taxonomy" id="410659"/>
    <lineage>
        <taxon>unclassified sequences</taxon>
        <taxon>metagenomes</taxon>
        <taxon>ecological metagenomes</taxon>
    </lineage>
</organism>
<dbReference type="AlphaFoldDB" id="T1BCQ7"/>
<protein>
    <submittedName>
        <fullName evidence="5">Integrase, catalytic core, phage domain protein</fullName>
    </submittedName>
</protein>
<dbReference type="PROSITE" id="PS51898">
    <property type="entry name" value="TYR_RECOMBINASE"/>
    <property type="match status" value="1"/>
</dbReference>
<reference evidence="5" key="1">
    <citation type="submission" date="2013-08" db="EMBL/GenBank/DDBJ databases">
        <authorList>
            <person name="Mendez C."/>
            <person name="Richter M."/>
            <person name="Ferrer M."/>
            <person name="Sanchez J."/>
        </authorList>
    </citation>
    <scope>NUCLEOTIDE SEQUENCE</scope>
</reference>
<dbReference type="PANTHER" id="PTHR30349">
    <property type="entry name" value="PHAGE INTEGRASE-RELATED"/>
    <property type="match status" value="1"/>
</dbReference>
<dbReference type="GO" id="GO:0003677">
    <property type="term" value="F:DNA binding"/>
    <property type="evidence" value="ECO:0007669"/>
    <property type="project" value="UniProtKB-KW"/>
</dbReference>
<feature type="region of interest" description="Disordered" evidence="3">
    <location>
        <begin position="73"/>
        <end position="116"/>
    </location>
</feature>
<sequence length="116" mass="12592">MERRVRSLAEAAGLSKHVTPHTLRHTLATALLRRGLDLRFIQKQLGHASVATTQIYTHVDTGALREAYQAAKPSYGPRIPSARADGAAVVDPLPEDRGPERGWAPPAGRAPESRPE</sequence>
<dbReference type="InterPro" id="IPR013762">
    <property type="entry name" value="Integrase-like_cat_sf"/>
</dbReference>
<evidence type="ECO:0000256" key="3">
    <source>
        <dbReference type="SAM" id="MobiDB-lite"/>
    </source>
</evidence>
<dbReference type="InterPro" id="IPR050090">
    <property type="entry name" value="Tyrosine_recombinase_XerCD"/>
</dbReference>
<dbReference type="Pfam" id="PF00589">
    <property type="entry name" value="Phage_integrase"/>
    <property type="match status" value="1"/>
</dbReference>
<keyword evidence="1" id="KW-0238">DNA-binding</keyword>
<dbReference type="GO" id="GO:0015074">
    <property type="term" value="P:DNA integration"/>
    <property type="evidence" value="ECO:0007669"/>
    <property type="project" value="InterPro"/>
</dbReference>
<comment type="caution">
    <text evidence="5">The sequence shown here is derived from an EMBL/GenBank/DDBJ whole genome shotgun (WGS) entry which is preliminary data.</text>
</comment>
<feature type="domain" description="Tyr recombinase" evidence="4">
    <location>
        <begin position="1"/>
        <end position="69"/>
    </location>
</feature>
<dbReference type="GO" id="GO:0006310">
    <property type="term" value="P:DNA recombination"/>
    <property type="evidence" value="ECO:0007669"/>
    <property type="project" value="UniProtKB-KW"/>
</dbReference>
<dbReference type="PANTHER" id="PTHR30349:SF41">
    <property type="entry name" value="INTEGRASE_RECOMBINASE PROTEIN MJ0367-RELATED"/>
    <property type="match status" value="1"/>
</dbReference>
<gene>
    <name evidence="5" type="ORF">B1B_11104</name>
</gene>
<dbReference type="InterPro" id="IPR002104">
    <property type="entry name" value="Integrase_catalytic"/>
</dbReference>
<reference evidence="5" key="2">
    <citation type="journal article" date="2014" name="ISME J.">
        <title>Microbial stratification in low pH oxic and suboxic macroscopic growths along an acid mine drainage.</title>
        <authorList>
            <person name="Mendez-Garcia C."/>
            <person name="Mesa V."/>
            <person name="Sprenger R.R."/>
            <person name="Richter M."/>
            <person name="Diez M.S."/>
            <person name="Solano J."/>
            <person name="Bargiela R."/>
            <person name="Golyshina O.V."/>
            <person name="Manteca A."/>
            <person name="Ramos J.L."/>
            <person name="Gallego J.R."/>
            <person name="Llorente I."/>
            <person name="Martins Dos Santos V.A."/>
            <person name="Jensen O.N."/>
            <person name="Pelaez A.I."/>
            <person name="Sanchez J."/>
            <person name="Ferrer M."/>
        </authorList>
    </citation>
    <scope>NUCLEOTIDE SEQUENCE</scope>
</reference>
<dbReference type="EMBL" id="AUZY01007189">
    <property type="protein sequence ID" value="EQD50814.1"/>
    <property type="molecule type" value="Genomic_DNA"/>
</dbReference>
<name>T1BCQ7_9ZZZZ</name>
<dbReference type="Gene3D" id="1.10.443.10">
    <property type="entry name" value="Intergrase catalytic core"/>
    <property type="match status" value="1"/>
</dbReference>